<comment type="caution">
    <text evidence="1">The sequence shown here is derived from an EMBL/GenBank/DDBJ whole genome shotgun (WGS) entry which is preliminary data.</text>
</comment>
<reference evidence="1" key="1">
    <citation type="submission" date="2023-06" db="EMBL/GenBank/DDBJ databases">
        <authorList>
            <consortium name="Lawrence Berkeley National Laboratory"/>
            <person name="Ahrendt S."/>
            <person name="Sahu N."/>
            <person name="Indic B."/>
            <person name="Wong-Bajracharya J."/>
            <person name="Merenyi Z."/>
            <person name="Ke H.-M."/>
            <person name="Monk M."/>
            <person name="Kocsube S."/>
            <person name="Drula E."/>
            <person name="Lipzen A."/>
            <person name="Balint B."/>
            <person name="Henrissat B."/>
            <person name="Andreopoulos B."/>
            <person name="Martin F.M."/>
            <person name="Harder C.B."/>
            <person name="Rigling D."/>
            <person name="Ford K.L."/>
            <person name="Foster G.D."/>
            <person name="Pangilinan J."/>
            <person name="Papanicolaou A."/>
            <person name="Barry K."/>
            <person name="LaButti K."/>
            <person name="Viragh M."/>
            <person name="Koriabine M."/>
            <person name="Yan M."/>
            <person name="Riley R."/>
            <person name="Champramary S."/>
            <person name="Plett K.L."/>
            <person name="Tsai I.J."/>
            <person name="Slot J."/>
            <person name="Sipos G."/>
            <person name="Plett J."/>
            <person name="Nagy L.G."/>
            <person name="Grigoriev I.V."/>
        </authorList>
    </citation>
    <scope>NUCLEOTIDE SEQUENCE</scope>
    <source>
        <strain evidence="1">FPL87.14</strain>
    </source>
</reference>
<keyword evidence="2" id="KW-1185">Reference proteome</keyword>
<proteinExistence type="predicted"/>
<evidence type="ECO:0000313" key="1">
    <source>
        <dbReference type="EMBL" id="KAK0433278.1"/>
    </source>
</evidence>
<dbReference type="AlphaFoldDB" id="A0AA39MGS5"/>
<dbReference type="EMBL" id="JAUEPT010000083">
    <property type="protein sequence ID" value="KAK0433278.1"/>
    <property type="molecule type" value="Genomic_DNA"/>
</dbReference>
<sequence>MILPLYPADIYKWRTLVDHPFVRTGSFDPPPNTLSLGKHTRRSYDGIHYLTEAEMDSLGPFVPSFFAARHAGGVALEIEHSWILQHWEDHFPHTFLALTDFHKSSEDMAFVHCKKLEKIELFLVCTGYLTKGEAPKDALKSGVAVIAKLANVIKDLEAELGAPRSVADLTIPDSTPATCACDLTTITIPTLSSSTLAARPLSPSLMTGLTDLQSKGYYMHARAHAERMLSGSISALAGKMDPEWVTR</sequence>
<evidence type="ECO:0000313" key="2">
    <source>
        <dbReference type="Proteomes" id="UP001175226"/>
    </source>
</evidence>
<name>A0AA39MGS5_9AGAR</name>
<organism evidence="1 2">
    <name type="scientific">Armillaria borealis</name>
    <dbReference type="NCBI Taxonomy" id="47425"/>
    <lineage>
        <taxon>Eukaryota</taxon>
        <taxon>Fungi</taxon>
        <taxon>Dikarya</taxon>
        <taxon>Basidiomycota</taxon>
        <taxon>Agaricomycotina</taxon>
        <taxon>Agaricomycetes</taxon>
        <taxon>Agaricomycetidae</taxon>
        <taxon>Agaricales</taxon>
        <taxon>Marasmiineae</taxon>
        <taxon>Physalacriaceae</taxon>
        <taxon>Armillaria</taxon>
    </lineage>
</organism>
<dbReference type="Proteomes" id="UP001175226">
    <property type="component" value="Unassembled WGS sequence"/>
</dbReference>
<gene>
    <name evidence="1" type="ORF">EV421DRAFT_1910268</name>
</gene>
<accession>A0AA39MGS5</accession>
<protein>
    <submittedName>
        <fullName evidence="1">Uncharacterized protein</fullName>
    </submittedName>
</protein>